<sequence length="225" mass="24474">MYLIRKDIQAALERDPAARSKAEVILCYPGFHAIVMHRLAHFIWQRGFCLLARWLSHISRFLTGIEIHPGARIAEGFFIDHGMGVVIGETSIIGRNCTIYHGVTLGGVSLQKGKRHPTLEEGVVVGVGARILGPHAIGAGSRVGAGSVVISNVPPGCTVVGVPARIVFRDGEGKLDQPVPLAFNHHLLPDPVEGAIQALNLRIAHLERELDQLHESAGRERRKLE</sequence>
<evidence type="ECO:0000256" key="8">
    <source>
        <dbReference type="ARBA" id="ARBA00022679"/>
    </source>
</evidence>
<name>A0A932I3V1_UNCTE</name>
<gene>
    <name evidence="16" type="primary">cysE</name>
    <name evidence="16" type="ORF">HYZ11_16740</name>
</gene>
<dbReference type="InterPro" id="IPR042122">
    <property type="entry name" value="Ser_AcTrfase_N_sf"/>
</dbReference>
<evidence type="ECO:0000256" key="1">
    <source>
        <dbReference type="ARBA" id="ARBA00004496"/>
    </source>
</evidence>
<evidence type="ECO:0000256" key="12">
    <source>
        <dbReference type="ARBA" id="ARBA00049486"/>
    </source>
</evidence>
<protein>
    <recommendedName>
        <fullName evidence="5 13">Serine acetyltransferase</fullName>
        <ecNumber evidence="4 13">2.3.1.30</ecNumber>
    </recommendedName>
</protein>
<dbReference type="AlphaFoldDB" id="A0A932I3V1"/>
<comment type="pathway">
    <text evidence="2">Amino-acid biosynthesis; L-cysteine biosynthesis; L-cysteine from L-serine: step 1/2.</text>
</comment>
<evidence type="ECO:0000256" key="6">
    <source>
        <dbReference type="ARBA" id="ARBA00022490"/>
    </source>
</evidence>
<dbReference type="NCBIfam" id="NF041874">
    <property type="entry name" value="EPS_EpsC"/>
    <property type="match status" value="1"/>
</dbReference>
<dbReference type="PIRSF" id="PIRSF000441">
    <property type="entry name" value="CysE"/>
    <property type="match status" value="1"/>
</dbReference>
<feature type="coiled-coil region" evidence="14">
    <location>
        <begin position="196"/>
        <end position="223"/>
    </location>
</feature>
<dbReference type="Proteomes" id="UP000782312">
    <property type="component" value="Unassembled WGS sequence"/>
</dbReference>
<evidence type="ECO:0000256" key="2">
    <source>
        <dbReference type="ARBA" id="ARBA00004876"/>
    </source>
</evidence>
<dbReference type="Gene3D" id="2.160.10.10">
    <property type="entry name" value="Hexapeptide repeat proteins"/>
    <property type="match status" value="1"/>
</dbReference>
<evidence type="ECO:0000256" key="7">
    <source>
        <dbReference type="ARBA" id="ARBA00022605"/>
    </source>
</evidence>
<dbReference type="InterPro" id="IPR053376">
    <property type="entry name" value="Serine_acetyltransferase"/>
</dbReference>
<dbReference type="SUPFAM" id="SSF51161">
    <property type="entry name" value="Trimeric LpxA-like enzymes"/>
    <property type="match status" value="1"/>
</dbReference>
<proteinExistence type="inferred from homology"/>
<evidence type="ECO:0000256" key="14">
    <source>
        <dbReference type="SAM" id="Coils"/>
    </source>
</evidence>
<feature type="domain" description="Serine acetyltransferase N-terminal" evidence="15">
    <location>
        <begin position="4"/>
        <end position="34"/>
    </location>
</feature>
<keyword evidence="8 13" id="KW-0808">Transferase</keyword>
<dbReference type="EMBL" id="JACPUR010000039">
    <property type="protein sequence ID" value="MBI3129257.1"/>
    <property type="molecule type" value="Genomic_DNA"/>
</dbReference>
<keyword evidence="6" id="KW-0963">Cytoplasm</keyword>
<comment type="caution">
    <text evidence="16">The sequence shown here is derived from an EMBL/GenBank/DDBJ whole genome shotgun (WGS) entry which is preliminary data.</text>
</comment>
<dbReference type="Pfam" id="PF06426">
    <property type="entry name" value="SATase_N"/>
    <property type="match status" value="1"/>
</dbReference>
<evidence type="ECO:0000256" key="3">
    <source>
        <dbReference type="ARBA" id="ARBA00007274"/>
    </source>
</evidence>
<organism evidence="16 17">
    <name type="scientific">Tectimicrobiota bacterium</name>
    <dbReference type="NCBI Taxonomy" id="2528274"/>
    <lineage>
        <taxon>Bacteria</taxon>
        <taxon>Pseudomonadati</taxon>
        <taxon>Nitrospinota/Tectimicrobiota group</taxon>
        <taxon>Candidatus Tectimicrobiota</taxon>
    </lineage>
</organism>
<comment type="subcellular location">
    <subcellularLocation>
        <location evidence="1">Cytoplasm</location>
    </subcellularLocation>
</comment>
<comment type="catalytic activity">
    <reaction evidence="12 13">
        <text>L-serine + acetyl-CoA = O-acetyl-L-serine + CoA</text>
        <dbReference type="Rhea" id="RHEA:24560"/>
        <dbReference type="ChEBI" id="CHEBI:33384"/>
        <dbReference type="ChEBI" id="CHEBI:57287"/>
        <dbReference type="ChEBI" id="CHEBI:57288"/>
        <dbReference type="ChEBI" id="CHEBI:58340"/>
        <dbReference type="EC" id="2.3.1.30"/>
    </reaction>
</comment>
<evidence type="ECO:0000256" key="11">
    <source>
        <dbReference type="ARBA" id="ARBA00023315"/>
    </source>
</evidence>
<dbReference type="EC" id="2.3.1.30" evidence="4 13"/>
<dbReference type="InterPro" id="IPR011004">
    <property type="entry name" value="Trimer_LpxA-like_sf"/>
</dbReference>
<dbReference type="GO" id="GO:0009001">
    <property type="term" value="F:serine O-acetyltransferase activity"/>
    <property type="evidence" value="ECO:0007669"/>
    <property type="project" value="UniProtKB-EC"/>
</dbReference>
<dbReference type="NCBIfam" id="TIGR01172">
    <property type="entry name" value="cysE"/>
    <property type="match status" value="1"/>
</dbReference>
<reference evidence="16" key="1">
    <citation type="submission" date="2020-07" db="EMBL/GenBank/DDBJ databases">
        <title>Huge and variable diversity of episymbiotic CPR bacteria and DPANN archaea in groundwater ecosystems.</title>
        <authorList>
            <person name="He C.Y."/>
            <person name="Keren R."/>
            <person name="Whittaker M."/>
            <person name="Farag I.F."/>
            <person name="Doudna J."/>
            <person name="Cate J.H.D."/>
            <person name="Banfield J.F."/>
        </authorList>
    </citation>
    <scope>NUCLEOTIDE SEQUENCE</scope>
    <source>
        <strain evidence="16">NC_groundwater_763_Ag_S-0.2um_68_21</strain>
    </source>
</reference>
<keyword evidence="14" id="KW-0175">Coiled coil</keyword>
<evidence type="ECO:0000313" key="16">
    <source>
        <dbReference type="EMBL" id="MBI3129257.1"/>
    </source>
</evidence>
<dbReference type="GO" id="GO:0006535">
    <property type="term" value="P:cysteine biosynthetic process from serine"/>
    <property type="evidence" value="ECO:0007669"/>
    <property type="project" value="InterPro"/>
</dbReference>
<evidence type="ECO:0000313" key="17">
    <source>
        <dbReference type="Proteomes" id="UP000782312"/>
    </source>
</evidence>
<dbReference type="Gene3D" id="1.10.3130.10">
    <property type="entry name" value="serine acetyltransferase, domain 1"/>
    <property type="match status" value="1"/>
</dbReference>
<dbReference type="CDD" id="cd03354">
    <property type="entry name" value="LbH_SAT"/>
    <property type="match status" value="1"/>
</dbReference>
<evidence type="ECO:0000256" key="5">
    <source>
        <dbReference type="ARBA" id="ARBA00018522"/>
    </source>
</evidence>
<evidence type="ECO:0000259" key="15">
    <source>
        <dbReference type="Pfam" id="PF06426"/>
    </source>
</evidence>
<dbReference type="FunFam" id="1.10.3130.10:FF:000003">
    <property type="entry name" value="Serine acetyltransferase"/>
    <property type="match status" value="1"/>
</dbReference>
<evidence type="ECO:0000256" key="10">
    <source>
        <dbReference type="ARBA" id="ARBA00023192"/>
    </source>
</evidence>
<dbReference type="InterPro" id="IPR010493">
    <property type="entry name" value="Ser_AcTrfase_N"/>
</dbReference>
<keyword evidence="7" id="KW-0028">Amino-acid biosynthesis</keyword>
<dbReference type="FunFam" id="2.160.10.10:FF:000007">
    <property type="entry name" value="Serine acetyltransferase"/>
    <property type="match status" value="1"/>
</dbReference>
<evidence type="ECO:0000256" key="13">
    <source>
        <dbReference type="PIRNR" id="PIRNR000441"/>
    </source>
</evidence>
<dbReference type="InterPro" id="IPR045304">
    <property type="entry name" value="LbH_SAT"/>
</dbReference>
<keyword evidence="10" id="KW-0198">Cysteine biosynthesis</keyword>
<accession>A0A932I3V1</accession>
<evidence type="ECO:0000256" key="4">
    <source>
        <dbReference type="ARBA" id="ARBA00013266"/>
    </source>
</evidence>
<dbReference type="InterPro" id="IPR005881">
    <property type="entry name" value="Ser_O-AcTrfase"/>
</dbReference>
<evidence type="ECO:0000256" key="9">
    <source>
        <dbReference type="ARBA" id="ARBA00022737"/>
    </source>
</evidence>
<keyword evidence="9" id="KW-0677">Repeat</keyword>
<dbReference type="PANTHER" id="PTHR42811">
    <property type="entry name" value="SERINE ACETYLTRANSFERASE"/>
    <property type="match status" value="1"/>
</dbReference>
<comment type="similarity">
    <text evidence="3 13">Belongs to the transferase hexapeptide repeat family.</text>
</comment>
<dbReference type="GO" id="GO:0005737">
    <property type="term" value="C:cytoplasm"/>
    <property type="evidence" value="ECO:0007669"/>
    <property type="project" value="UniProtKB-SubCell"/>
</dbReference>
<keyword evidence="11 13" id="KW-0012">Acyltransferase</keyword>